<dbReference type="Proteomes" id="UP001489509">
    <property type="component" value="Unassembled WGS sequence"/>
</dbReference>
<evidence type="ECO:0000313" key="3">
    <source>
        <dbReference type="Proteomes" id="UP001489509"/>
    </source>
</evidence>
<feature type="domain" description="Glycosyl transferase family 1" evidence="1">
    <location>
        <begin position="228"/>
        <end position="347"/>
    </location>
</feature>
<keyword evidence="2" id="KW-0328">Glycosyltransferase</keyword>
<dbReference type="CDD" id="cd03811">
    <property type="entry name" value="GT4_GT28_WabH-like"/>
    <property type="match status" value="1"/>
</dbReference>
<protein>
    <submittedName>
        <fullName evidence="2">Glycosyltransferase</fullName>
        <ecNumber evidence="2">2.4.-.-</ecNumber>
    </submittedName>
</protein>
<evidence type="ECO:0000259" key="1">
    <source>
        <dbReference type="Pfam" id="PF00534"/>
    </source>
</evidence>
<evidence type="ECO:0000313" key="2">
    <source>
        <dbReference type="EMBL" id="MEQ2440627.1"/>
    </source>
</evidence>
<dbReference type="EMBL" id="JBBMFD010000010">
    <property type="protein sequence ID" value="MEQ2440627.1"/>
    <property type="molecule type" value="Genomic_DNA"/>
</dbReference>
<keyword evidence="2" id="KW-0808">Transferase</keyword>
<organism evidence="2 3">
    <name type="scientific">Solibaculum intestinale</name>
    <dbReference type="NCBI Taxonomy" id="3133165"/>
    <lineage>
        <taxon>Bacteria</taxon>
        <taxon>Bacillati</taxon>
        <taxon>Bacillota</taxon>
        <taxon>Clostridia</taxon>
        <taxon>Eubacteriales</taxon>
        <taxon>Oscillospiraceae</taxon>
        <taxon>Solibaculum</taxon>
    </lineage>
</organism>
<gene>
    <name evidence="2" type="ORF">WMO26_07290</name>
</gene>
<accession>A0ABV1E1X5</accession>
<dbReference type="PANTHER" id="PTHR12526">
    <property type="entry name" value="GLYCOSYLTRANSFERASE"/>
    <property type="match status" value="1"/>
</dbReference>
<proteinExistence type="predicted"/>
<name>A0ABV1E1X5_9FIRM</name>
<dbReference type="Gene3D" id="3.40.50.2000">
    <property type="entry name" value="Glycogen Phosphorylase B"/>
    <property type="match status" value="2"/>
</dbReference>
<dbReference type="Pfam" id="PF00534">
    <property type="entry name" value="Glycos_transf_1"/>
    <property type="match status" value="1"/>
</dbReference>
<reference evidence="2 3" key="1">
    <citation type="submission" date="2024-03" db="EMBL/GenBank/DDBJ databases">
        <title>Human intestinal bacterial collection.</title>
        <authorList>
            <person name="Pauvert C."/>
            <person name="Hitch T.C.A."/>
            <person name="Clavel T."/>
        </authorList>
    </citation>
    <scope>NUCLEOTIDE SEQUENCE [LARGE SCALE GENOMIC DNA]</scope>
    <source>
        <strain evidence="2 3">CLA-JM-H44</strain>
    </source>
</reference>
<keyword evidence="3" id="KW-1185">Reference proteome</keyword>
<comment type="caution">
    <text evidence="2">The sequence shown here is derived from an EMBL/GenBank/DDBJ whole genome shotgun (WGS) entry which is preliminary data.</text>
</comment>
<dbReference type="SUPFAM" id="SSF53756">
    <property type="entry name" value="UDP-Glycosyltransferase/glycogen phosphorylase"/>
    <property type="match status" value="1"/>
</dbReference>
<dbReference type="RefSeq" id="WP_349219297.1">
    <property type="nucleotide sequence ID" value="NZ_JBBMFD010000010.1"/>
</dbReference>
<dbReference type="InterPro" id="IPR001296">
    <property type="entry name" value="Glyco_trans_1"/>
</dbReference>
<dbReference type="GO" id="GO:0016757">
    <property type="term" value="F:glycosyltransferase activity"/>
    <property type="evidence" value="ECO:0007669"/>
    <property type="project" value="UniProtKB-KW"/>
</dbReference>
<sequence>MKDILIVYSKMVVGGSTTSLLSLLNGIDYSKYRVDLLLYDNGGDLQSFINPNVNVLPQAKETTRPLVKLCNPSFWVHLQKARRLSRRYKNKLINAQIMSKYEALACGRPRKEYDVGISFLEFWPTEYLCRRVRAKRKIGWIHIDIKEAGLKKELSQSVFSLLDQVVLVSDPCLQNFVSLYPEFRQKAVCIENILNQKTIRDMADRPLEEPLSLEPKACNLVTVCRVAFVSKGLDRGVNAFGRLKKEGRLTGLRWFVIGDGPDLPRLKDMIRDYGLEKEIIPLGQQINPYHIEKYMDVFFLPSRYEGKPMAVTEAQMLGLVPVVSNYSSAKDQVRHGVDGVIMENSDDAPYYTLKALVEEKIDLAGMQEKVRNQDYSNTEEIERFYEIIGPDANLRR</sequence>
<dbReference type="EC" id="2.4.-.-" evidence="2"/>